<dbReference type="RefSeq" id="WP_221854986.1">
    <property type="nucleotide sequence ID" value="NZ_BAAAYV010000005.1"/>
</dbReference>
<evidence type="ECO:0000256" key="1">
    <source>
        <dbReference type="SAM" id="MobiDB-lite"/>
    </source>
</evidence>
<organism evidence="2 3">
    <name type="scientific">Microbacterium marinilacus</name>
    <dbReference type="NCBI Taxonomy" id="415209"/>
    <lineage>
        <taxon>Bacteria</taxon>
        <taxon>Bacillati</taxon>
        <taxon>Actinomycetota</taxon>
        <taxon>Actinomycetes</taxon>
        <taxon>Micrococcales</taxon>
        <taxon>Microbacteriaceae</taxon>
        <taxon>Microbacterium</taxon>
    </lineage>
</organism>
<feature type="region of interest" description="Disordered" evidence="1">
    <location>
        <begin position="93"/>
        <end position="139"/>
    </location>
</feature>
<keyword evidence="3" id="KW-1185">Reference proteome</keyword>
<evidence type="ECO:0000313" key="3">
    <source>
        <dbReference type="Proteomes" id="UP001410795"/>
    </source>
</evidence>
<dbReference type="EMBL" id="BAAAYV010000005">
    <property type="protein sequence ID" value="GAA3654455.1"/>
    <property type="molecule type" value="Genomic_DNA"/>
</dbReference>
<name>A0ABP7BAB3_9MICO</name>
<accession>A0ABP7BAB3</accession>
<protein>
    <submittedName>
        <fullName evidence="2">Uncharacterized protein</fullName>
    </submittedName>
</protein>
<evidence type="ECO:0000313" key="2">
    <source>
        <dbReference type="EMBL" id="GAA3654455.1"/>
    </source>
</evidence>
<proteinExistence type="predicted"/>
<dbReference type="Proteomes" id="UP001410795">
    <property type="component" value="Unassembled WGS sequence"/>
</dbReference>
<sequence length="235" mass="25816">MADARLRSEWLGQMRFLDLSDAAWRVFTSALMWSVENGTDGAIPARHLRYLHPDGVRDDANAEITAAGLWTATENGYQLEDWAGALGQSTAQQIESYRTGARDRQRRRRERQKAAEAAPDTTEGGSVAQAGAVTPDVERDVTRDVTANVGLGLGKGRREEARARTSTCRRHPSWDHDEPCMACKRDREAAEAAAAVKLPSTMSPRILDCGPGNHTRLQDGTCTRCENRDPQRGAA</sequence>
<reference evidence="3" key="1">
    <citation type="journal article" date="2019" name="Int. J. Syst. Evol. Microbiol.">
        <title>The Global Catalogue of Microorganisms (GCM) 10K type strain sequencing project: providing services to taxonomists for standard genome sequencing and annotation.</title>
        <authorList>
            <consortium name="The Broad Institute Genomics Platform"/>
            <consortium name="The Broad Institute Genome Sequencing Center for Infectious Disease"/>
            <person name="Wu L."/>
            <person name="Ma J."/>
        </authorList>
    </citation>
    <scope>NUCLEOTIDE SEQUENCE [LARGE SCALE GENOMIC DNA]</scope>
    <source>
        <strain evidence="3">JCM 16546</strain>
    </source>
</reference>
<comment type="caution">
    <text evidence="2">The sequence shown here is derived from an EMBL/GenBank/DDBJ whole genome shotgun (WGS) entry which is preliminary data.</text>
</comment>
<gene>
    <name evidence="2" type="ORF">GCM10022202_13230</name>
</gene>